<dbReference type="GO" id="GO:0016491">
    <property type="term" value="F:oxidoreductase activity"/>
    <property type="evidence" value="ECO:0007669"/>
    <property type="project" value="UniProtKB-KW"/>
</dbReference>
<proteinExistence type="predicted"/>
<dbReference type="GO" id="GO:0005829">
    <property type="term" value="C:cytosol"/>
    <property type="evidence" value="ECO:0007669"/>
    <property type="project" value="TreeGrafter"/>
</dbReference>
<evidence type="ECO:0000313" key="3">
    <source>
        <dbReference type="EMBL" id="QBZ60241.1"/>
    </source>
</evidence>
<evidence type="ECO:0000259" key="2">
    <source>
        <dbReference type="Pfam" id="PF00248"/>
    </source>
</evidence>
<evidence type="ECO:0000313" key="4">
    <source>
        <dbReference type="Proteomes" id="UP000294847"/>
    </source>
</evidence>
<dbReference type="InterPro" id="IPR036812">
    <property type="entry name" value="NAD(P)_OxRdtase_dom_sf"/>
</dbReference>
<dbReference type="InterPro" id="IPR050523">
    <property type="entry name" value="AKR_Detox_Biosynth"/>
</dbReference>
<dbReference type="InterPro" id="IPR018170">
    <property type="entry name" value="Aldo/ket_reductase_CS"/>
</dbReference>
<name>A0A4P7NEH5_PYROR</name>
<organism evidence="3 4">
    <name type="scientific">Pyricularia oryzae</name>
    <name type="common">Rice blast fungus</name>
    <name type="synonym">Magnaporthe oryzae</name>
    <dbReference type="NCBI Taxonomy" id="318829"/>
    <lineage>
        <taxon>Eukaryota</taxon>
        <taxon>Fungi</taxon>
        <taxon>Dikarya</taxon>
        <taxon>Ascomycota</taxon>
        <taxon>Pezizomycotina</taxon>
        <taxon>Sordariomycetes</taxon>
        <taxon>Sordariomycetidae</taxon>
        <taxon>Magnaporthales</taxon>
        <taxon>Pyriculariaceae</taxon>
        <taxon>Pyricularia</taxon>
    </lineage>
</organism>
<dbReference type="InterPro" id="IPR020471">
    <property type="entry name" value="AKR"/>
</dbReference>
<dbReference type="PANTHER" id="PTHR43364:SF4">
    <property type="entry name" value="NAD(P)-LINKED OXIDOREDUCTASE SUPERFAMILY PROTEIN"/>
    <property type="match status" value="1"/>
</dbReference>
<keyword evidence="1" id="KW-0560">Oxidoreductase</keyword>
<dbReference type="PRINTS" id="PR00069">
    <property type="entry name" value="ALDKETRDTASE"/>
</dbReference>
<dbReference type="SUPFAM" id="SSF51430">
    <property type="entry name" value="NAD(P)-linked oxidoreductase"/>
    <property type="match status" value="1"/>
</dbReference>
<dbReference type="AlphaFoldDB" id="A0A4P7NEH5"/>
<dbReference type="Proteomes" id="UP000294847">
    <property type="component" value="Chromosome 4"/>
</dbReference>
<accession>A0A4P7NEH5</accession>
<feature type="domain" description="NADP-dependent oxidoreductase" evidence="2">
    <location>
        <begin position="10"/>
        <end position="299"/>
    </location>
</feature>
<gene>
    <name evidence="3" type="ORF">PoMZ_07179</name>
</gene>
<dbReference type="EMBL" id="CP034207">
    <property type="protein sequence ID" value="QBZ60241.1"/>
    <property type="molecule type" value="Genomic_DNA"/>
</dbReference>
<dbReference type="InterPro" id="IPR023210">
    <property type="entry name" value="NADP_OxRdtase_dom"/>
</dbReference>
<dbReference type="PANTHER" id="PTHR43364">
    <property type="entry name" value="NADH-SPECIFIC METHYLGLYOXAL REDUCTASE-RELATED"/>
    <property type="match status" value="1"/>
</dbReference>
<sequence>MATNGISIVFGGGSFWRGTVDEISSWLDVLEKAGIKKIDTAEVYGQSQYLLGKAGAPSRFVIDSKAVSGMGPNPSTAEVILEAGRKSLELLGTDSLDVYYLHSPDTRVPWKDTLTGLNELYKQGAFKRLGLSNFTAKQIDEVVQVAKENNFVVPSVYQGHYSPVARKIEDDVIPTLRRHNMSLYSYSPSAGGFLTRPKEALLEGRLGKKDEFGAVSNALYNKPSFIAALDTWARIARDEGVELGELAYRWVVYHSQLRAASGDAIIAGASKQHQLVEAVEWMKKGPLSDAAAQRVSAMWDDVRAEAATHNMPDGMKPSEIVPELAGKSAAESL</sequence>
<evidence type="ECO:0000256" key="1">
    <source>
        <dbReference type="ARBA" id="ARBA00023002"/>
    </source>
</evidence>
<dbReference type="PROSITE" id="PS00062">
    <property type="entry name" value="ALDOKETO_REDUCTASE_2"/>
    <property type="match status" value="1"/>
</dbReference>
<protein>
    <recommendedName>
        <fullName evidence="2">NADP-dependent oxidoreductase domain-containing protein</fullName>
    </recommendedName>
</protein>
<dbReference type="Pfam" id="PF00248">
    <property type="entry name" value="Aldo_ket_red"/>
    <property type="match status" value="1"/>
</dbReference>
<reference evidence="3 4" key="1">
    <citation type="journal article" date="2019" name="Mol. Biol. Evol.">
        <title>Blast fungal genomes show frequent chromosomal changes, gene gains and losses, and effector gene turnover.</title>
        <authorList>
            <person name="Gomez Luciano L.B."/>
            <person name="Jason Tsai I."/>
            <person name="Chuma I."/>
            <person name="Tosa Y."/>
            <person name="Chen Y.H."/>
            <person name="Li J.Y."/>
            <person name="Li M.Y."/>
            <person name="Jade Lu M.Y."/>
            <person name="Nakayashiki H."/>
            <person name="Li W.H."/>
        </authorList>
    </citation>
    <scope>NUCLEOTIDE SEQUENCE [LARGE SCALE GENOMIC DNA]</scope>
    <source>
        <strain evidence="3">MZ5-1-6</strain>
    </source>
</reference>
<dbReference type="Gene3D" id="3.20.20.100">
    <property type="entry name" value="NADP-dependent oxidoreductase domain"/>
    <property type="match status" value="1"/>
</dbReference>